<dbReference type="EMBL" id="DRMS01000229">
    <property type="protein sequence ID" value="HFC92360.1"/>
    <property type="molecule type" value="Genomic_DNA"/>
</dbReference>
<dbReference type="PROSITE" id="PS00409">
    <property type="entry name" value="PROKAR_NTER_METHYL"/>
    <property type="match status" value="1"/>
</dbReference>
<name>A0A7V2WV09_LEUMU</name>
<dbReference type="NCBIfam" id="TIGR02532">
    <property type="entry name" value="IV_pilin_GFxxxE"/>
    <property type="match status" value="1"/>
</dbReference>
<sequence>MSASACKGFTLIEVMVALLIIAVSLSGAVKVMG</sequence>
<gene>
    <name evidence="2" type="ORF">ENJ51_06055</name>
</gene>
<protein>
    <submittedName>
        <fullName evidence="2">Prepilin-type N-terminal cleavage/methylation domain-containing protein</fullName>
    </submittedName>
</protein>
<dbReference type="InterPro" id="IPR012902">
    <property type="entry name" value="N_methyl_site"/>
</dbReference>
<feature type="transmembrane region" description="Helical" evidence="1">
    <location>
        <begin position="12"/>
        <end position="32"/>
    </location>
</feature>
<organism evidence="2">
    <name type="scientific">Leucothrix mucor</name>
    <dbReference type="NCBI Taxonomy" id="45248"/>
    <lineage>
        <taxon>Bacteria</taxon>
        <taxon>Pseudomonadati</taxon>
        <taxon>Pseudomonadota</taxon>
        <taxon>Gammaproteobacteria</taxon>
        <taxon>Thiotrichales</taxon>
        <taxon>Thiotrichaceae</taxon>
        <taxon>Leucothrix</taxon>
    </lineage>
</organism>
<evidence type="ECO:0000256" key="1">
    <source>
        <dbReference type="SAM" id="Phobius"/>
    </source>
</evidence>
<comment type="caution">
    <text evidence="2">The sequence shown here is derived from an EMBL/GenBank/DDBJ whole genome shotgun (WGS) entry which is preliminary data.</text>
</comment>
<dbReference type="Proteomes" id="UP000885750">
    <property type="component" value="Unassembled WGS sequence"/>
</dbReference>
<evidence type="ECO:0000313" key="2">
    <source>
        <dbReference type="EMBL" id="HFC92360.1"/>
    </source>
</evidence>
<dbReference type="AlphaFoldDB" id="A0A7V2WV09"/>
<keyword evidence="1" id="KW-0812">Transmembrane</keyword>
<keyword evidence="1" id="KW-0472">Membrane</keyword>
<accession>A0A7V2WV09</accession>
<reference evidence="2" key="1">
    <citation type="journal article" date="2020" name="mSystems">
        <title>Genome- and Community-Level Interaction Insights into Carbon Utilization and Element Cycling Functions of Hydrothermarchaeota in Hydrothermal Sediment.</title>
        <authorList>
            <person name="Zhou Z."/>
            <person name="Liu Y."/>
            <person name="Xu W."/>
            <person name="Pan J."/>
            <person name="Luo Z.H."/>
            <person name="Li M."/>
        </authorList>
    </citation>
    <scope>NUCLEOTIDE SEQUENCE [LARGE SCALE GENOMIC DNA]</scope>
    <source>
        <strain evidence="2">HyVt-493</strain>
    </source>
</reference>
<feature type="non-terminal residue" evidence="2">
    <location>
        <position position="33"/>
    </location>
</feature>
<proteinExistence type="predicted"/>
<keyword evidence="1" id="KW-1133">Transmembrane helix</keyword>
<dbReference type="Pfam" id="PF07963">
    <property type="entry name" value="N_methyl"/>
    <property type="match status" value="1"/>
</dbReference>